<feature type="transmembrane region" description="Helical" evidence="1">
    <location>
        <begin position="79"/>
        <end position="101"/>
    </location>
</feature>
<gene>
    <name evidence="3" type="ORF">EPD65_03645</name>
</gene>
<evidence type="ECO:0000256" key="2">
    <source>
        <dbReference type="SAM" id="SignalP"/>
    </source>
</evidence>
<protein>
    <submittedName>
        <fullName evidence="3">Uncharacterized protein</fullName>
    </submittedName>
</protein>
<organism evidence="3 4">
    <name type="scientific">Nocardioides jejuensis</name>
    <dbReference type="NCBI Taxonomy" id="2502782"/>
    <lineage>
        <taxon>Bacteria</taxon>
        <taxon>Bacillati</taxon>
        <taxon>Actinomycetota</taxon>
        <taxon>Actinomycetes</taxon>
        <taxon>Propionibacteriales</taxon>
        <taxon>Nocardioidaceae</taxon>
        <taxon>Nocardioides</taxon>
    </lineage>
</organism>
<dbReference type="EMBL" id="SJZJ01000004">
    <property type="protein sequence ID" value="TCJ30312.1"/>
    <property type="molecule type" value="Genomic_DNA"/>
</dbReference>
<dbReference type="RefSeq" id="WP_131581812.1">
    <property type="nucleotide sequence ID" value="NZ_SJZJ01000004.1"/>
</dbReference>
<name>A0A4V2NZU0_9ACTN</name>
<feature type="transmembrane region" description="Helical" evidence="1">
    <location>
        <begin position="161"/>
        <end position="180"/>
    </location>
</feature>
<keyword evidence="4" id="KW-1185">Reference proteome</keyword>
<evidence type="ECO:0000313" key="4">
    <source>
        <dbReference type="Proteomes" id="UP000295453"/>
    </source>
</evidence>
<feature type="chain" id="PRO_5020810339" evidence="2">
    <location>
        <begin position="25"/>
        <end position="182"/>
    </location>
</feature>
<reference evidence="3 4" key="1">
    <citation type="submission" date="2019-03" db="EMBL/GenBank/DDBJ databases">
        <authorList>
            <person name="Kim M.K.M."/>
        </authorList>
    </citation>
    <scope>NUCLEOTIDE SEQUENCE [LARGE SCALE GENOMIC DNA]</scope>
    <source>
        <strain evidence="3 4">18JY15-6</strain>
    </source>
</reference>
<keyword evidence="2" id="KW-0732">Signal</keyword>
<dbReference type="AlphaFoldDB" id="A0A4V2NZU0"/>
<evidence type="ECO:0000313" key="3">
    <source>
        <dbReference type="EMBL" id="TCJ30312.1"/>
    </source>
</evidence>
<keyword evidence="1" id="KW-0812">Transmembrane</keyword>
<proteinExistence type="predicted"/>
<sequence>MNARNALVLLAVGALLGAASGLYAVPATALAGAALCVVASTVLARDTDGRRTSDGVVAADAFNVARVGALLGAAGSAMALARVGSSTVVGSLAVVALLLVIRSGSTGLHAALADAWRSAAAVRIARSAFVVVPLLGLALALETSGSGPSWTGSVVDVLRAATLVVAVWFAAFCVSARDAVTA</sequence>
<feature type="signal peptide" evidence="2">
    <location>
        <begin position="1"/>
        <end position="24"/>
    </location>
</feature>
<comment type="caution">
    <text evidence="3">The sequence shown here is derived from an EMBL/GenBank/DDBJ whole genome shotgun (WGS) entry which is preliminary data.</text>
</comment>
<feature type="transmembrane region" description="Helical" evidence="1">
    <location>
        <begin position="121"/>
        <end position="141"/>
    </location>
</feature>
<keyword evidence="1" id="KW-0472">Membrane</keyword>
<dbReference type="Proteomes" id="UP000295453">
    <property type="component" value="Unassembled WGS sequence"/>
</dbReference>
<keyword evidence="1" id="KW-1133">Transmembrane helix</keyword>
<evidence type="ECO:0000256" key="1">
    <source>
        <dbReference type="SAM" id="Phobius"/>
    </source>
</evidence>
<accession>A0A4V2NZU0</accession>